<comment type="similarity">
    <text evidence="5">Belongs to the cytochrome P450 family.</text>
</comment>
<dbReference type="AlphaFoldDB" id="A0AAD5K455"/>
<keyword evidence="5" id="KW-0503">Monooxygenase</keyword>
<dbReference type="Gene3D" id="1.10.630.10">
    <property type="entry name" value="Cytochrome P450"/>
    <property type="match status" value="1"/>
</dbReference>
<name>A0AAD5K455_9FUNG</name>
<dbReference type="PANTHER" id="PTHR46300">
    <property type="entry name" value="P450, PUTATIVE (EUROFUNG)-RELATED-RELATED"/>
    <property type="match status" value="1"/>
</dbReference>
<dbReference type="Pfam" id="PF00067">
    <property type="entry name" value="p450"/>
    <property type="match status" value="1"/>
</dbReference>
<evidence type="ECO:0000313" key="6">
    <source>
        <dbReference type="EMBL" id="KAI9268197.1"/>
    </source>
</evidence>
<dbReference type="InterPro" id="IPR001128">
    <property type="entry name" value="Cyt_P450"/>
</dbReference>
<feature type="binding site" description="axial binding residue" evidence="4">
    <location>
        <position position="409"/>
    </location>
    <ligand>
        <name>heme</name>
        <dbReference type="ChEBI" id="CHEBI:30413"/>
    </ligand>
    <ligandPart>
        <name>Fe</name>
        <dbReference type="ChEBI" id="CHEBI:18248"/>
    </ligandPart>
</feature>
<reference evidence="6" key="2">
    <citation type="submission" date="2023-02" db="EMBL/GenBank/DDBJ databases">
        <authorList>
            <consortium name="DOE Joint Genome Institute"/>
            <person name="Mondo S.J."/>
            <person name="Chang Y."/>
            <person name="Wang Y."/>
            <person name="Ahrendt S."/>
            <person name="Andreopoulos W."/>
            <person name="Barry K."/>
            <person name="Beard J."/>
            <person name="Benny G.L."/>
            <person name="Blankenship S."/>
            <person name="Bonito G."/>
            <person name="Cuomo C."/>
            <person name="Desiro A."/>
            <person name="Gervers K.A."/>
            <person name="Hundley H."/>
            <person name="Kuo A."/>
            <person name="LaButti K."/>
            <person name="Lang B.F."/>
            <person name="Lipzen A."/>
            <person name="O'Donnell K."/>
            <person name="Pangilinan J."/>
            <person name="Reynolds N."/>
            <person name="Sandor L."/>
            <person name="Smith M.W."/>
            <person name="Tsang A."/>
            <person name="Grigoriev I.V."/>
            <person name="Stajich J.E."/>
            <person name="Spatafora J.W."/>
        </authorList>
    </citation>
    <scope>NUCLEOTIDE SEQUENCE</scope>
    <source>
        <strain evidence="6">RSA 2281</strain>
    </source>
</reference>
<dbReference type="PANTHER" id="PTHR46300:SF11">
    <property type="entry name" value="OXIDOREDUCTASE, PUTATIVE-RELATED"/>
    <property type="match status" value="1"/>
</dbReference>
<evidence type="ECO:0000256" key="1">
    <source>
        <dbReference type="ARBA" id="ARBA00022723"/>
    </source>
</evidence>
<sequence>VPSPFFFTHASGTGHLLALGKNSRKQLLYWHQQLGPIFGLRLGVKPWIMIGSADIAYEILHKERIHTSGKPYYRLLSEFYSCEEKGIVFSQPTAKWRQARAAAHLVLSPKKLENELGDLLAREADELLDILMNNDDQGIDPTDHLSRSSVNFILLTCFNKRTTSIHDPLFTKLMDLLHSCITHSDIIKYHMGAFIPILSDWNQWTGTEQAFADLLIHQRNPFYMQLIQEALMDEKESLAKVLMKREKLEPDYVIATLNDMVIAGSDTVKVTLGWMFLILCTMPEIQEKIQQELDVFKAKNDRLPVFSERDQVPYLIAVQKECLRYRPTTPCGAPHLVEQDVEWRGNIIPKGTTVVANMIAIHSNPETYPEPHLFKPERFMEKLEPMSVLATKKLGERDHFNFGWGRRVCPGIALAEIQLFNVLVRIFSQCTIIPPPSNNKPIDLDIYFKGGIGAIAAPPRHRLCFVTRSKY</sequence>
<dbReference type="Proteomes" id="UP001209540">
    <property type="component" value="Unassembled WGS sequence"/>
</dbReference>
<keyword evidence="4 5" id="KW-0349">Heme</keyword>
<accession>A0AAD5K455</accession>
<dbReference type="InterPro" id="IPR017972">
    <property type="entry name" value="Cyt_P450_CS"/>
</dbReference>
<dbReference type="GO" id="GO:0004497">
    <property type="term" value="F:monooxygenase activity"/>
    <property type="evidence" value="ECO:0007669"/>
    <property type="project" value="UniProtKB-KW"/>
</dbReference>
<dbReference type="EMBL" id="JAIXMP010000009">
    <property type="protein sequence ID" value="KAI9268197.1"/>
    <property type="molecule type" value="Genomic_DNA"/>
</dbReference>
<proteinExistence type="inferred from homology"/>
<dbReference type="InterPro" id="IPR036396">
    <property type="entry name" value="Cyt_P450_sf"/>
</dbReference>
<dbReference type="GO" id="GO:0016705">
    <property type="term" value="F:oxidoreductase activity, acting on paired donors, with incorporation or reduction of molecular oxygen"/>
    <property type="evidence" value="ECO:0007669"/>
    <property type="project" value="InterPro"/>
</dbReference>
<dbReference type="PROSITE" id="PS00086">
    <property type="entry name" value="CYTOCHROME_P450"/>
    <property type="match status" value="1"/>
</dbReference>
<evidence type="ECO:0000256" key="4">
    <source>
        <dbReference type="PIRSR" id="PIRSR602401-1"/>
    </source>
</evidence>
<evidence type="ECO:0000256" key="2">
    <source>
        <dbReference type="ARBA" id="ARBA00023002"/>
    </source>
</evidence>
<keyword evidence="7" id="KW-1185">Reference proteome</keyword>
<dbReference type="PRINTS" id="PR00463">
    <property type="entry name" value="EP450I"/>
</dbReference>
<dbReference type="PRINTS" id="PR00385">
    <property type="entry name" value="P450"/>
</dbReference>
<keyword evidence="3 4" id="KW-0408">Iron</keyword>
<gene>
    <name evidence="6" type="ORF">BDA99DRAFT_435408</name>
</gene>
<evidence type="ECO:0000256" key="5">
    <source>
        <dbReference type="RuleBase" id="RU000461"/>
    </source>
</evidence>
<evidence type="ECO:0000313" key="7">
    <source>
        <dbReference type="Proteomes" id="UP001209540"/>
    </source>
</evidence>
<comment type="caution">
    <text evidence="6">The sequence shown here is derived from an EMBL/GenBank/DDBJ whole genome shotgun (WGS) entry which is preliminary data.</text>
</comment>
<dbReference type="GO" id="GO:0005506">
    <property type="term" value="F:iron ion binding"/>
    <property type="evidence" value="ECO:0007669"/>
    <property type="project" value="InterPro"/>
</dbReference>
<keyword evidence="1 4" id="KW-0479">Metal-binding</keyword>
<feature type="non-terminal residue" evidence="6">
    <location>
        <position position="471"/>
    </location>
</feature>
<dbReference type="SUPFAM" id="SSF48264">
    <property type="entry name" value="Cytochrome P450"/>
    <property type="match status" value="1"/>
</dbReference>
<dbReference type="InterPro" id="IPR002401">
    <property type="entry name" value="Cyt_P450_E_grp-I"/>
</dbReference>
<reference evidence="6" key="1">
    <citation type="journal article" date="2022" name="IScience">
        <title>Evolution of zygomycete secretomes and the origins of terrestrial fungal ecologies.</title>
        <authorList>
            <person name="Chang Y."/>
            <person name="Wang Y."/>
            <person name="Mondo S."/>
            <person name="Ahrendt S."/>
            <person name="Andreopoulos W."/>
            <person name="Barry K."/>
            <person name="Beard J."/>
            <person name="Benny G.L."/>
            <person name="Blankenship S."/>
            <person name="Bonito G."/>
            <person name="Cuomo C."/>
            <person name="Desiro A."/>
            <person name="Gervers K.A."/>
            <person name="Hundley H."/>
            <person name="Kuo A."/>
            <person name="LaButti K."/>
            <person name="Lang B.F."/>
            <person name="Lipzen A."/>
            <person name="O'Donnell K."/>
            <person name="Pangilinan J."/>
            <person name="Reynolds N."/>
            <person name="Sandor L."/>
            <person name="Smith M.E."/>
            <person name="Tsang A."/>
            <person name="Grigoriev I.V."/>
            <person name="Stajich J.E."/>
            <person name="Spatafora J.W."/>
        </authorList>
    </citation>
    <scope>NUCLEOTIDE SEQUENCE</scope>
    <source>
        <strain evidence="6">RSA 2281</strain>
    </source>
</reference>
<organism evidence="6 7">
    <name type="scientific">Phascolomyces articulosus</name>
    <dbReference type="NCBI Taxonomy" id="60185"/>
    <lineage>
        <taxon>Eukaryota</taxon>
        <taxon>Fungi</taxon>
        <taxon>Fungi incertae sedis</taxon>
        <taxon>Mucoromycota</taxon>
        <taxon>Mucoromycotina</taxon>
        <taxon>Mucoromycetes</taxon>
        <taxon>Mucorales</taxon>
        <taxon>Lichtheimiaceae</taxon>
        <taxon>Phascolomyces</taxon>
    </lineage>
</organism>
<protein>
    <submittedName>
        <fullName evidence="6">Cytochrome P450</fullName>
    </submittedName>
</protein>
<dbReference type="GO" id="GO:0020037">
    <property type="term" value="F:heme binding"/>
    <property type="evidence" value="ECO:0007669"/>
    <property type="project" value="InterPro"/>
</dbReference>
<dbReference type="InterPro" id="IPR050364">
    <property type="entry name" value="Cytochrome_P450_fung"/>
</dbReference>
<comment type="cofactor">
    <cofactor evidence="4">
        <name>heme</name>
        <dbReference type="ChEBI" id="CHEBI:30413"/>
    </cofactor>
</comment>
<keyword evidence="2 5" id="KW-0560">Oxidoreductase</keyword>
<evidence type="ECO:0000256" key="3">
    <source>
        <dbReference type="ARBA" id="ARBA00023004"/>
    </source>
</evidence>